<dbReference type="AlphaFoldDB" id="A0A8E7B087"/>
<evidence type="ECO:0000256" key="2">
    <source>
        <dbReference type="ARBA" id="ARBA00022448"/>
    </source>
</evidence>
<keyword evidence="2" id="KW-0813">Transport</keyword>
<dbReference type="PANTHER" id="PTHR30024:SF42">
    <property type="entry name" value="ALIPHATIC SULFONATES-BINDING PROTEIN-RELATED"/>
    <property type="match status" value="1"/>
</dbReference>
<dbReference type="Gene3D" id="3.40.190.10">
    <property type="entry name" value="Periplasmic binding protein-like II"/>
    <property type="match status" value="2"/>
</dbReference>
<dbReference type="GeneID" id="65098607"/>
<dbReference type="GO" id="GO:0042626">
    <property type="term" value="F:ATPase-coupled transmembrane transporter activity"/>
    <property type="evidence" value="ECO:0007669"/>
    <property type="project" value="InterPro"/>
</dbReference>
<proteinExistence type="predicted"/>
<dbReference type="NCBIfam" id="TIGR01728">
    <property type="entry name" value="SsuA_fam"/>
    <property type="match status" value="1"/>
</dbReference>
<comment type="subcellular location">
    <subcellularLocation>
        <location evidence="1">Endomembrane system</location>
    </subcellularLocation>
</comment>
<evidence type="ECO:0000256" key="1">
    <source>
        <dbReference type="ARBA" id="ARBA00004308"/>
    </source>
</evidence>
<evidence type="ECO:0000256" key="5">
    <source>
        <dbReference type="ARBA" id="ARBA00023136"/>
    </source>
</evidence>
<dbReference type="InterPro" id="IPR010067">
    <property type="entry name" value="ABC_SsuA_sub-bd"/>
</dbReference>
<evidence type="ECO:0000313" key="6">
    <source>
        <dbReference type="EMBL" id="QVV88691.1"/>
    </source>
</evidence>
<reference evidence="6 7" key="1">
    <citation type="submission" date="2021-05" db="EMBL/GenBank/DDBJ databases">
        <title>A novel Methanospirillum isolate from a pyrite-forming mixed culture.</title>
        <authorList>
            <person name="Bunk B."/>
            <person name="Sproer C."/>
            <person name="Spring S."/>
            <person name="Pester M."/>
        </authorList>
    </citation>
    <scope>NUCLEOTIDE SEQUENCE [LARGE SCALE GENOMIC DNA]</scope>
    <source>
        <strain evidence="6 7">J.3.6.1-F.2.7.3</strain>
    </source>
</reference>
<dbReference type="SUPFAM" id="SSF53850">
    <property type="entry name" value="Periplasmic binding protein-like II"/>
    <property type="match status" value="1"/>
</dbReference>
<dbReference type="Proteomes" id="UP000680656">
    <property type="component" value="Chromosome"/>
</dbReference>
<name>A0A8E7B087_9EURY</name>
<keyword evidence="4" id="KW-0997">Cell inner membrane</keyword>
<dbReference type="Pfam" id="PF13379">
    <property type="entry name" value="NMT1_2"/>
    <property type="match status" value="1"/>
</dbReference>
<dbReference type="GO" id="GO:0016020">
    <property type="term" value="C:membrane"/>
    <property type="evidence" value="ECO:0007669"/>
    <property type="project" value="InterPro"/>
</dbReference>
<evidence type="ECO:0000256" key="3">
    <source>
        <dbReference type="ARBA" id="ARBA00022475"/>
    </source>
</evidence>
<evidence type="ECO:0000256" key="4">
    <source>
        <dbReference type="ARBA" id="ARBA00022519"/>
    </source>
</evidence>
<dbReference type="RefSeq" id="WP_214419496.1">
    <property type="nucleotide sequence ID" value="NZ_CP075546.1"/>
</dbReference>
<keyword evidence="5" id="KW-0472">Membrane</keyword>
<sequence length="332" mass="36258">MTHTLFMKMCFILSVVGLFLTSLTVPVFAESPEKSTVSIGYQPSTHQLAFMTAYQKGWYNETLSPIGVSEIKVFNFPTGAPEMQAMLAGDLDFAYVGSAPFVTAVSNGLDAKIIASANTQGSDLVMKKDLSYEKPEDLKGKKIATFPAGTIQDTILREWLQANNIDPVNDVDIKAMGPGDATTAILAGQVDAVFLPHPAPVTVEKENAGRIIVHSGEMEKGHSCCVLVASGDMIRNHPDIVQEVLRLHLKATEYNNEHPDEAAEHMQALTSIDPKTVIQSLDEWDGSFEIDPTKITQSVDTFAKQQSELGYLKSEVSEADLFDLTFWNALDS</sequence>
<dbReference type="KEGG" id="mrtj:KHC33_15445"/>
<gene>
    <name evidence="6" type="ORF">KHC33_15445</name>
</gene>
<organism evidence="6 7">
    <name type="scientific">Methanospirillum purgamenti</name>
    <dbReference type="NCBI Taxonomy" id="2834276"/>
    <lineage>
        <taxon>Archaea</taxon>
        <taxon>Methanobacteriati</taxon>
        <taxon>Methanobacteriota</taxon>
        <taxon>Stenosarchaea group</taxon>
        <taxon>Methanomicrobia</taxon>
        <taxon>Methanomicrobiales</taxon>
        <taxon>Methanospirillaceae</taxon>
        <taxon>Methanospirillum</taxon>
    </lineage>
</organism>
<keyword evidence="7" id="KW-1185">Reference proteome</keyword>
<dbReference type="PANTHER" id="PTHR30024">
    <property type="entry name" value="ALIPHATIC SULFONATES-BINDING PROTEIN-RELATED"/>
    <property type="match status" value="1"/>
</dbReference>
<accession>A0A8E7B087</accession>
<dbReference type="CDD" id="cd13553">
    <property type="entry name" value="PBP2_NrtA_CpmA_like"/>
    <property type="match status" value="1"/>
</dbReference>
<dbReference type="EMBL" id="CP075546">
    <property type="protein sequence ID" value="QVV88691.1"/>
    <property type="molecule type" value="Genomic_DNA"/>
</dbReference>
<protein>
    <submittedName>
        <fullName evidence="6">ABC transporter substrate-binding protein</fullName>
    </submittedName>
</protein>
<dbReference type="GO" id="GO:0012505">
    <property type="term" value="C:endomembrane system"/>
    <property type="evidence" value="ECO:0007669"/>
    <property type="project" value="UniProtKB-SubCell"/>
</dbReference>
<dbReference type="InterPro" id="IPR044527">
    <property type="entry name" value="NrtA/CpmA_ABC-bd_dom"/>
</dbReference>
<keyword evidence="3" id="KW-1003">Cell membrane</keyword>
<evidence type="ECO:0000313" key="7">
    <source>
        <dbReference type="Proteomes" id="UP000680656"/>
    </source>
</evidence>